<evidence type="ECO:0000313" key="5">
    <source>
        <dbReference type="EMBL" id="KAL2797299.1"/>
    </source>
</evidence>
<evidence type="ECO:0000313" key="6">
    <source>
        <dbReference type="Proteomes" id="UP001610563"/>
    </source>
</evidence>
<sequence>MEDYSYWNSQSPSPYPAPMGMPYNKNGEMPMMRPGMNQMAGYPDFELPPTFDASIPRSVDPNLQSPPGVYQMVNLNSTFPPNTAISPPVTPTASDSDSQENQSSISYPMDATNQKHKFQSVKRRMQNREAQRRFRERKESRQQTLEQRAAELEEKCQELSEGFRQKSEEVTRILQEKEVLTGEIQDLRKRWRLMVMLLQRPNGLQSLSSLLANDSSSSSSPSTPSPSSSGSGSSSAPSPAPPVTEAAPLDAPLDELLGCLHALLVPNETPHSSSSASSS</sequence>
<dbReference type="Proteomes" id="UP001610563">
    <property type="component" value="Unassembled WGS sequence"/>
</dbReference>
<proteinExistence type="predicted"/>
<feature type="compositionally biased region" description="Polar residues" evidence="3">
    <location>
        <begin position="81"/>
        <end position="106"/>
    </location>
</feature>
<dbReference type="InterPro" id="IPR004827">
    <property type="entry name" value="bZIP"/>
</dbReference>
<dbReference type="EMBL" id="JBFTWV010000020">
    <property type="protein sequence ID" value="KAL2797299.1"/>
    <property type="molecule type" value="Genomic_DNA"/>
</dbReference>
<dbReference type="Pfam" id="PF00170">
    <property type="entry name" value="bZIP_1"/>
    <property type="match status" value="1"/>
</dbReference>
<feature type="domain" description="BZIP" evidence="4">
    <location>
        <begin position="122"/>
        <end position="180"/>
    </location>
</feature>
<gene>
    <name evidence="5" type="ORF">BJX66DRAFT_335203</name>
</gene>
<keyword evidence="6" id="KW-1185">Reference proteome</keyword>
<dbReference type="SUPFAM" id="SSF57959">
    <property type="entry name" value="Leucine zipper domain"/>
    <property type="match status" value="1"/>
</dbReference>
<keyword evidence="2" id="KW-0539">Nucleus</keyword>
<dbReference type="PANTHER" id="PTHR40621:SF8">
    <property type="entry name" value="AP-1-LIKE TRANSCRIPTION FACTOR YAP3"/>
    <property type="match status" value="1"/>
</dbReference>
<evidence type="ECO:0000256" key="1">
    <source>
        <dbReference type="ARBA" id="ARBA00004123"/>
    </source>
</evidence>
<comment type="caution">
    <text evidence="5">The sequence shown here is derived from an EMBL/GenBank/DDBJ whole genome shotgun (WGS) entry which is preliminary data.</text>
</comment>
<dbReference type="PROSITE" id="PS00036">
    <property type="entry name" value="BZIP_BASIC"/>
    <property type="match status" value="1"/>
</dbReference>
<organism evidence="5 6">
    <name type="scientific">Aspergillus keveii</name>
    <dbReference type="NCBI Taxonomy" id="714993"/>
    <lineage>
        <taxon>Eukaryota</taxon>
        <taxon>Fungi</taxon>
        <taxon>Dikarya</taxon>
        <taxon>Ascomycota</taxon>
        <taxon>Pezizomycotina</taxon>
        <taxon>Eurotiomycetes</taxon>
        <taxon>Eurotiomycetidae</taxon>
        <taxon>Eurotiales</taxon>
        <taxon>Aspergillaceae</taxon>
        <taxon>Aspergillus</taxon>
        <taxon>Aspergillus subgen. Nidulantes</taxon>
    </lineage>
</organism>
<feature type="compositionally biased region" description="Basic residues" evidence="3">
    <location>
        <begin position="114"/>
        <end position="125"/>
    </location>
</feature>
<dbReference type="CDD" id="cd14688">
    <property type="entry name" value="bZIP_YAP"/>
    <property type="match status" value="1"/>
</dbReference>
<accession>A0ABR4GE33</accession>
<feature type="region of interest" description="Disordered" evidence="3">
    <location>
        <begin position="209"/>
        <end position="250"/>
    </location>
</feature>
<evidence type="ECO:0000256" key="3">
    <source>
        <dbReference type="SAM" id="MobiDB-lite"/>
    </source>
</evidence>
<reference evidence="5 6" key="1">
    <citation type="submission" date="2024-07" db="EMBL/GenBank/DDBJ databases">
        <title>Section-level genome sequencing and comparative genomics of Aspergillus sections Usti and Cavernicolus.</title>
        <authorList>
            <consortium name="Lawrence Berkeley National Laboratory"/>
            <person name="Nybo J.L."/>
            <person name="Vesth T.C."/>
            <person name="Theobald S."/>
            <person name="Frisvad J.C."/>
            <person name="Larsen T.O."/>
            <person name="Kjaerboelling I."/>
            <person name="Rothschild-Mancinelli K."/>
            <person name="Lyhne E.K."/>
            <person name="Kogle M.E."/>
            <person name="Barry K."/>
            <person name="Clum A."/>
            <person name="Na H."/>
            <person name="Ledsgaard L."/>
            <person name="Lin J."/>
            <person name="Lipzen A."/>
            <person name="Kuo A."/>
            <person name="Riley R."/>
            <person name="Mondo S."/>
            <person name="Labutti K."/>
            <person name="Haridas S."/>
            <person name="Pangalinan J."/>
            <person name="Salamov A.A."/>
            <person name="Simmons B.A."/>
            <person name="Magnuson J.K."/>
            <person name="Chen J."/>
            <person name="Drula E."/>
            <person name="Henrissat B."/>
            <person name="Wiebenga A."/>
            <person name="Lubbers R.J."/>
            <person name="Gomes A.C."/>
            <person name="Makela M.R."/>
            <person name="Stajich J."/>
            <person name="Grigoriev I.V."/>
            <person name="Mortensen U.H."/>
            <person name="De Vries R.P."/>
            <person name="Baker S.E."/>
            <person name="Andersen M.R."/>
        </authorList>
    </citation>
    <scope>NUCLEOTIDE SEQUENCE [LARGE SCALE GENOMIC DNA]</scope>
    <source>
        <strain evidence="5 6">CBS 209.92</strain>
    </source>
</reference>
<feature type="compositionally biased region" description="Low complexity" evidence="3">
    <location>
        <begin position="209"/>
        <end position="237"/>
    </location>
</feature>
<dbReference type="InterPro" id="IPR050936">
    <property type="entry name" value="AP-1-like"/>
</dbReference>
<evidence type="ECO:0000256" key="2">
    <source>
        <dbReference type="ARBA" id="ARBA00023242"/>
    </source>
</evidence>
<dbReference type="PROSITE" id="PS50217">
    <property type="entry name" value="BZIP"/>
    <property type="match status" value="1"/>
</dbReference>
<dbReference type="InterPro" id="IPR046347">
    <property type="entry name" value="bZIP_sf"/>
</dbReference>
<dbReference type="PANTHER" id="PTHR40621">
    <property type="entry name" value="TRANSCRIPTION FACTOR KAPC-RELATED"/>
    <property type="match status" value="1"/>
</dbReference>
<dbReference type="Gene3D" id="1.20.5.170">
    <property type="match status" value="1"/>
</dbReference>
<evidence type="ECO:0000259" key="4">
    <source>
        <dbReference type="PROSITE" id="PS50217"/>
    </source>
</evidence>
<feature type="compositionally biased region" description="Basic and acidic residues" evidence="3">
    <location>
        <begin position="126"/>
        <end position="141"/>
    </location>
</feature>
<feature type="region of interest" description="Disordered" evidence="3">
    <location>
        <begin position="81"/>
        <end position="149"/>
    </location>
</feature>
<comment type="subcellular location">
    <subcellularLocation>
        <location evidence="1">Nucleus</location>
    </subcellularLocation>
</comment>
<name>A0ABR4GE33_9EURO</name>
<dbReference type="SMART" id="SM00338">
    <property type="entry name" value="BRLZ"/>
    <property type="match status" value="1"/>
</dbReference>
<protein>
    <recommendedName>
        <fullName evidence="4">BZIP domain-containing protein</fullName>
    </recommendedName>
</protein>